<sequence>MSGRKKRILVAGGINGMGRLVALDLAEHQIELIILGDDAKIGQALCDEIIADSILTHDDLFYYHADLSSEAKVKELARELKRDFSHIDAMIITEGQIYPKQSLTAEGLDRNLVANYFSHYWLIQQFRPLLKGGRILLPASHPHMVNRSKVTLPTEQQTKRYRGIVAARQALVARILLMRYLNQPLKKQNITINVFNPRMSSRLSLFAADRSGEHIHTASQLALDDDVEGLTGQFFDDNKKIIKLSKNYSLLKADEFYKWSKEQNRRI</sequence>
<dbReference type="Proteomes" id="UP000295310">
    <property type="component" value="Unassembled WGS sequence"/>
</dbReference>
<evidence type="ECO:0000256" key="2">
    <source>
        <dbReference type="ARBA" id="ARBA00023002"/>
    </source>
</evidence>
<dbReference type="SUPFAM" id="SSF51735">
    <property type="entry name" value="NAD(P)-binding Rossmann-fold domains"/>
    <property type="match status" value="1"/>
</dbReference>
<protein>
    <submittedName>
        <fullName evidence="3">SDR family NAD(P)-dependent oxidoreductase</fullName>
    </submittedName>
</protein>
<dbReference type="EMBL" id="SCWA01000002">
    <property type="protein sequence ID" value="TDL98707.1"/>
    <property type="molecule type" value="Genomic_DNA"/>
</dbReference>
<dbReference type="Gene3D" id="3.40.50.720">
    <property type="entry name" value="NAD(P)-binding Rossmann-like Domain"/>
    <property type="match status" value="1"/>
</dbReference>
<gene>
    <name evidence="3" type="ORF">ERX27_01045</name>
</gene>
<dbReference type="GO" id="GO:0016491">
    <property type="term" value="F:oxidoreductase activity"/>
    <property type="evidence" value="ECO:0007669"/>
    <property type="project" value="UniProtKB-KW"/>
</dbReference>
<name>A0A4R6BFR6_9STAP</name>
<accession>A0A4R6BFR6</accession>
<dbReference type="Pfam" id="PF00106">
    <property type="entry name" value="adh_short"/>
    <property type="match status" value="1"/>
</dbReference>
<dbReference type="PANTHER" id="PTHR24320:SF148">
    <property type="entry name" value="NAD(P)-BINDING ROSSMANN-FOLD SUPERFAMILY PROTEIN"/>
    <property type="match status" value="1"/>
</dbReference>
<dbReference type="InterPro" id="IPR036291">
    <property type="entry name" value="NAD(P)-bd_dom_sf"/>
</dbReference>
<proteinExistence type="inferred from homology"/>
<dbReference type="PANTHER" id="PTHR24320">
    <property type="entry name" value="RETINOL DEHYDROGENASE"/>
    <property type="match status" value="1"/>
</dbReference>
<organism evidence="3 4">
    <name type="scientific">Macrococcus brunensis</name>
    <dbReference type="NCBI Taxonomy" id="198483"/>
    <lineage>
        <taxon>Bacteria</taxon>
        <taxon>Bacillati</taxon>
        <taxon>Bacillota</taxon>
        <taxon>Bacilli</taxon>
        <taxon>Bacillales</taxon>
        <taxon>Staphylococcaceae</taxon>
        <taxon>Macrococcus</taxon>
    </lineage>
</organism>
<comment type="caution">
    <text evidence="3">The sequence shown here is derived from an EMBL/GenBank/DDBJ whole genome shotgun (WGS) entry which is preliminary data.</text>
</comment>
<dbReference type="RefSeq" id="WP_133430963.1">
    <property type="nucleotide sequence ID" value="NZ_SCWA01000002.1"/>
</dbReference>
<keyword evidence="2" id="KW-0560">Oxidoreductase</keyword>
<dbReference type="InterPro" id="IPR002347">
    <property type="entry name" value="SDR_fam"/>
</dbReference>
<evidence type="ECO:0000256" key="1">
    <source>
        <dbReference type="ARBA" id="ARBA00006484"/>
    </source>
</evidence>
<keyword evidence="4" id="KW-1185">Reference proteome</keyword>
<evidence type="ECO:0000313" key="3">
    <source>
        <dbReference type="EMBL" id="TDL98707.1"/>
    </source>
</evidence>
<evidence type="ECO:0000313" key="4">
    <source>
        <dbReference type="Proteomes" id="UP000295310"/>
    </source>
</evidence>
<comment type="similarity">
    <text evidence="1">Belongs to the short-chain dehydrogenases/reductases (SDR) family.</text>
</comment>
<reference evidence="3 4" key="1">
    <citation type="submission" date="2019-01" db="EMBL/GenBank/DDBJ databases">
        <title>Draft genome sequences of the type strains of six Macrococcus species.</title>
        <authorList>
            <person name="Mazhar S."/>
            <person name="Altermann E."/>
            <person name="Hill C."/>
            <person name="Mcauliffe O."/>
        </authorList>
    </citation>
    <scope>NUCLEOTIDE SEQUENCE [LARGE SCALE GENOMIC DNA]</scope>
    <source>
        <strain evidence="3 4">CCM4811</strain>
    </source>
</reference>
<dbReference type="AlphaFoldDB" id="A0A4R6BFR6"/>
<dbReference type="OrthoDB" id="9809821at2"/>